<organism evidence="8 9">
    <name type="scientific">Bernardetia litoralis (strain ATCC 23117 / DSM 6794 / NBRC 15988 / NCIMB 1366 / Fx l1 / Sio-4)</name>
    <name type="common">Flexibacter litoralis</name>
    <dbReference type="NCBI Taxonomy" id="880071"/>
    <lineage>
        <taxon>Bacteria</taxon>
        <taxon>Pseudomonadati</taxon>
        <taxon>Bacteroidota</taxon>
        <taxon>Cytophagia</taxon>
        <taxon>Cytophagales</taxon>
        <taxon>Bernardetiaceae</taxon>
        <taxon>Bernardetia</taxon>
    </lineage>
</organism>
<gene>
    <name evidence="8" type="ordered locus">Fleli_1417</name>
</gene>
<dbReference type="CDD" id="cd00009">
    <property type="entry name" value="AAA"/>
    <property type="match status" value="1"/>
</dbReference>
<sequence>MIDIQPIKLRFGIIGHSPLLNHAIKVAAQVAGTDMSVLITGESGTGKESFSKIIHQLSTRKHATFIAINCGAIPEGTINSELFGHEKGSFTGAAGTRKGYFEESDGGTIFLDEIGEMPLDTQAMLLRVLENGEFIKVGSSKPQKTNVRVVAATNARLVQDVEDGKFREDLYYRLNTVPIFVPPLRDRENDIELLFRKFAGDFSERYRSRPIILDEEAKQILLAYPFPGNVRQLKNLVEQMSVLEADNRNINAEILKSYLPKNAPRANTLPALLGNEQAKDNFSERDLLYKILFEMRRDVTELKQLVLSILEGQGSAGMLQKYEHLFDDVDKNGDSYSDKNSNLPLYLNTSNPNSANYNQVQDQQDNTTIEYAKEVEDENLQEPKEEPEEETLSLEKKEKEMIIKALDKNNNRRKYAAQDLGISERTLYRKIKQYELDK</sequence>
<dbReference type="PANTHER" id="PTHR32071">
    <property type="entry name" value="TRANSCRIPTIONAL REGULATORY PROTEIN"/>
    <property type="match status" value="1"/>
</dbReference>
<evidence type="ECO:0000256" key="3">
    <source>
        <dbReference type="ARBA" id="ARBA00023015"/>
    </source>
</evidence>
<dbReference type="PRINTS" id="PR01590">
    <property type="entry name" value="HTHFIS"/>
</dbReference>
<dbReference type="STRING" id="880071.Fleli_1417"/>
<dbReference type="Proteomes" id="UP000006054">
    <property type="component" value="Chromosome"/>
</dbReference>
<evidence type="ECO:0000313" key="8">
    <source>
        <dbReference type="EMBL" id="AFM03845.1"/>
    </source>
</evidence>
<dbReference type="HOGENOM" id="CLU_000445_119_0_10"/>
<feature type="domain" description="Sigma-54 factor interaction" evidence="7">
    <location>
        <begin position="13"/>
        <end position="242"/>
    </location>
</feature>
<dbReference type="EMBL" id="CP003345">
    <property type="protein sequence ID" value="AFM03845.1"/>
    <property type="molecule type" value="Genomic_DNA"/>
</dbReference>
<dbReference type="Gene3D" id="1.10.10.60">
    <property type="entry name" value="Homeodomain-like"/>
    <property type="match status" value="1"/>
</dbReference>
<dbReference type="Gene3D" id="3.40.50.300">
    <property type="entry name" value="P-loop containing nucleotide triphosphate hydrolases"/>
    <property type="match status" value="1"/>
</dbReference>
<evidence type="ECO:0000256" key="2">
    <source>
        <dbReference type="ARBA" id="ARBA00022840"/>
    </source>
</evidence>
<dbReference type="InterPro" id="IPR027417">
    <property type="entry name" value="P-loop_NTPase"/>
</dbReference>
<keyword evidence="5" id="KW-0804">Transcription</keyword>
<dbReference type="Pfam" id="PF02954">
    <property type="entry name" value="HTH_8"/>
    <property type="match status" value="1"/>
</dbReference>
<dbReference type="PROSITE" id="PS00676">
    <property type="entry name" value="SIGMA54_INTERACT_2"/>
    <property type="match status" value="1"/>
</dbReference>
<dbReference type="KEGG" id="fli:Fleli_1417"/>
<feature type="compositionally biased region" description="Acidic residues" evidence="6">
    <location>
        <begin position="376"/>
        <end position="392"/>
    </location>
</feature>
<accession>I4AIR0</accession>
<dbReference type="OrthoDB" id="9782110at2"/>
<keyword evidence="1" id="KW-0547">Nucleotide-binding</keyword>
<dbReference type="PANTHER" id="PTHR32071:SF121">
    <property type="entry name" value="SIGMA L-DEPENDENT TRANSCRIPTIONAL REGULATOR YQIR-RELATED"/>
    <property type="match status" value="1"/>
</dbReference>
<evidence type="ECO:0000256" key="1">
    <source>
        <dbReference type="ARBA" id="ARBA00022741"/>
    </source>
</evidence>
<dbReference type="InterPro" id="IPR025943">
    <property type="entry name" value="Sigma_54_int_dom_ATP-bd_2"/>
</dbReference>
<dbReference type="InterPro" id="IPR025662">
    <property type="entry name" value="Sigma_54_int_dom_ATP-bd_1"/>
</dbReference>
<dbReference type="SUPFAM" id="SSF46689">
    <property type="entry name" value="Homeodomain-like"/>
    <property type="match status" value="1"/>
</dbReference>
<feature type="region of interest" description="Disordered" evidence="6">
    <location>
        <begin position="376"/>
        <end position="396"/>
    </location>
</feature>
<dbReference type="PROSITE" id="PS50045">
    <property type="entry name" value="SIGMA54_INTERACT_4"/>
    <property type="match status" value="1"/>
</dbReference>
<dbReference type="InterPro" id="IPR002197">
    <property type="entry name" value="HTH_Fis"/>
</dbReference>
<dbReference type="InterPro" id="IPR002078">
    <property type="entry name" value="Sigma_54_int"/>
</dbReference>
<reference evidence="9" key="1">
    <citation type="submission" date="2012-06" db="EMBL/GenBank/DDBJ databases">
        <title>The complete genome of Flexibacter litoralis DSM 6794.</title>
        <authorList>
            <person name="Lucas S."/>
            <person name="Copeland A."/>
            <person name="Lapidus A."/>
            <person name="Glavina del Rio T."/>
            <person name="Dalin E."/>
            <person name="Tice H."/>
            <person name="Bruce D."/>
            <person name="Goodwin L."/>
            <person name="Pitluck S."/>
            <person name="Peters L."/>
            <person name="Ovchinnikova G."/>
            <person name="Lu M."/>
            <person name="Kyrpides N."/>
            <person name="Mavromatis K."/>
            <person name="Ivanova N."/>
            <person name="Brettin T."/>
            <person name="Detter J.C."/>
            <person name="Han C."/>
            <person name="Larimer F."/>
            <person name="Land M."/>
            <person name="Hauser L."/>
            <person name="Markowitz V."/>
            <person name="Cheng J.-F."/>
            <person name="Hugenholtz P."/>
            <person name="Woyke T."/>
            <person name="Wu D."/>
            <person name="Spring S."/>
            <person name="Lang E."/>
            <person name="Kopitz M."/>
            <person name="Brambilla E."/>
            <person name="Klenk H.-P."/>
            <person name="Eisen J.A."/>
        </authorList>
    </citation>
    <scope>NUCLEOTIDE SEQUENCE [LARGE SCALE GENOMIC DNA]</scope>
    <source>
        <strain evidence="9">ATCC 23117 / DSM 6794 / NBRC 15988 / NCIMB 1366 / Sio-4</strain>
    </source>
</reference>
<evidence type="ECO:0000259" key="7">
    <source>
        <dbReference type="PROSITE" id="PS50045"/>
    </source>
</evidence>
<dbReference type="Pfam" id="PF25601">
    <property type="entry name" value="AAA_lid_14"/>
    <property type="match status" value="1"/>
</dbReference>
<dbReference type="Pfam" id="PF00158">
    <property type="entry name" value="Sigma54_activat"/>
    <property type="match status" value="1"/>
</dbReference>
<dbReference type="AlphaFoldDB" id="I4AIR0"/>
<dbReference type="InterPro" id="IPR025944">
    <property type="entry name" value="Sigma_54_int_dom_CS"/>
</dbReference>
<dbReference type="RefSeq" id="WP_014797302.1">
    <property type="nucleotide sequence ID" value="NC_018018.1"/>
</dbReference>
<evidence type="ECO:0000313" key="9">
    <source>
        <dbReference type="Proteomes" id="UP000006054"/>
    </source>
</evidence>
<dbReference type="FunFam" id="3.40.50.300:FF:000006">
    <property type="entry name" value="DNA-binding transcriptional regulator NtrC"/>
    <property type="match status" value="1"/>
</dbReference>
<dbReference type="PROSITE" id="PS00688">
    <property type="entry name" value="SIGMA54_INTERACT_3"/>
    <property type="match status" value="1"/>
</dbReference>
<evidence type="ECO:0000256" key="6">
    <source>
        <dbReference type="SAM" id="MobiDB-lite"/>
    </source>
</evidence>
<keyword evidence="9" id="KW-1185">Reference proteome</keyword>
<dbReference type="GO" id="GO:0006355">
    <property type="term" value="P:regulation of DNA-templated transcription"/>
    <property type="evidence" value="ECO:0007669"/>
    <property type="project" value="InterPro"/>
</dbReference>
<name>I4AIR0_BERLS</name>
<keyword evidence="2" id="KW-0067">ATP-binding</keyword>
<dbReference type="PROSITE" id="PS00675">
    <property type="entry name" value="SIGMA54_INTERACT_1"/>
    <property type="match status" value="1"/>
</dbReference>
<dbReference type="GO" id="GO:0043565">
    <property type="term" value="F:sequence-specific DNA binding"/>
    <property type="evidence" value="ECO:0007669"/>
    <property type="project" value="InterPro"/>
</dbReference>
<keyword evidence="4 8" id="KW-0238">DNA-binding</keyword>
<protein>
    <submittedName>
        <fullName evidence="8">Response regulator with CheY-like receiver, AAA-type ATPase, and DNA-binding domains</fullName>
    </submittedName>
</protein>
<dbReference type="InterPro" id="IPR003593">
    <property type="entry name" value="AAA+_ATPase"/>
</dbReference>
<dbReference type="Gene3D" id="1.10.8.60">
    <property type="match status" value="1"/>
</dbReference>
<dbReference type="SUPFAM" id="SSF52540">
    <property type="entry name" value="P-loop containing nucleoside triphosphate hydrolases"/>
    <property type="match status" value="1"/>
</dbReference>
<evidence type="ECO:0000256" key="5">
    <source>
        <dbReference type="ARBA" id="ARBA00023163"/>
    </source>
</evidence>
<dbReference type="GO" id="GO:0005524">
    <property type="term" value="F:ATP binding"/>
    <property type="evidence" value="ECO:0007669"/>
    <property type="project" value="UniProtKB-KW"/>
</dbReference>
<dbReference type="SMART" id="SM00382">
    <property type="entry name" value="AAA"/>
    <property type="match status" value="1"/>
</dbReference>
<dbReference type="InterPro" id="IPR058031">
    <property type="entry name" value="AAA_lid_NorR"/>
</dbReference>
<dbReference type="PATRIC" id="fig|880071.3.peg.1394"/>
<evidence type="ECO:0000256" key="4">
    <source>
        <dbReference type="ARBA" id="ARBA00023125"/>
    </source>
</evidence>
<dbReference type="eggNOG" id="COG3829">
    <property type="taxonomic scope" value="Bacteria"/>
</dbReference>
<keyword evidence="3" id="KW-0805">Transcription regulation</keyword>
<proteinExistence type="predicted"/>
<dbReference type="InterPro" id="IPR009057">
    <property type="entry name" value="Homeodomain-like_sf"/>
</dbReference>